<feature type="domain" description="AMP-binding enzyme C-terminal" evidence="2">
    <location>
        <begin position="415"/>
        <end position="488"/>
    </location>
</feature>
<dbReference type="EMBL" id="CP031263">
    <property type="protein sequence ID" value="AXH93277.1"/>
    <property type="molecule type" value="Genomic_DNA"/>
</dbReference>
<dbReference type="PANTHER" id="PTHR43767:SF1">
    <property type="entry name" value="NONRIBOSOMAL PEPTIDE SYNTHASE PES1 (EUROFUNG)-RELATED"/>
    <property type="match status" value="1"/>
</dbReference>
<dbReference type="InterPro" id="IPR042099">
    <property type="entry name" value="ANL_N_sf"/>
</dbReference>
<dbReference type="Pfam" id="PF13193">
    <property type="entry name" value="AMP-binding_C"/>
    <property type="match status" value="1"/>
</dbReference>
<dbReference type="RefSeq" id="WP_114920712.1">
    <property type="nucleotide sequence ID" value="NZ_CP031263.1"/>
</dbReference>
<dbReference type="PANTHER" id="PTHR43767">
    <property type="entry name" value="LONG-CHAIN-FATTY-ACID--COA LIGASE"/>
    <property type="match status" value="1"/>
</dbReference>
<feature type="domain" description="AMP-dependent synthetase/ligase" evidence="1">
    <location>
        <begin position="11"/>
        <end position="358"/>
    </location>
</feature>
<reference evidence="3 4" key="2">
    <citation type="submission" date="2018-08" db="EMBL/GenBank/DDBJ databases">
        <title>Streptomyces kandeliansis sp. nov., an endophytic bacterium isolated from mangrove plant.</title>
        <authorList>
            <person name="Wang R."/>
        </authorList>
    </citation>
    <scope>NUCLEOTIDE SEQUENCE [LARGE SCALE GENOMIC DNA]</scope>
    <source>
        <strain evidence="4">H14(2018)</strain>
    </source>
</reference>
<proteinExistence type="predicted"/>
<dbReference type="InterPro" id="IPR045851">
    <property type="entry name" value="AMP-bd_C_sf"/>
</dbReference>
<dbReference type="InterPro" id="IPR000873">
    <property type="entry name" value="AMP-dep_synth/lig_dom"/>
</dbReference>
<protein>
    <submittedName>
        <fullName evidence="3">AMP-dependent synthetase</fullName>
    </submittedName>
</protein>
<dbReference type="InterPro" id="IPR020845">
    <property type="entry name" value="AMP-binding_CS"/>
</dbReference>
<reference evidence="3 4" key="1">
    <citation type="submission" date="2018-07" db="EMBL/GenBank/DDBJ databases">
        <authorList>
            <person name="Ye Y."/>
        </authorList>
    </citation>
    <scope>NUCLEOTIDE SEQUENCE [LARGE SCALE GENOMIC DNA]</scope>
    <source>
        <strain evidence="4">H14(2018)</strain>
    </source>
</reference>
<dbReference type="Gene3D" id="3.40.50.12780">
    <property type="entry name" value="N-terminal domain of ligase-like"/>
    <property type="match status" value="1"/>
</dbReference>
<sequence>MHRTLYDVLTATVDSHPDKLALIAGPHRLTYRDLAARVAGLAGRLQADGVRPGDRVVICAGNRVETVTAFWAALAAGGVAVVVGHEQRPERVRHVLADCAATVLLALEPMARSLTGLGLPASVRAVLPVGAEDTLFAGTPAPVDVISEDLAALVYTSGSTGDAKGVMLSHANMLTALDSLNEYLRNGPEDVFLCALPLAFDYGLYQMIMAFSQGATLVLERDMSLPLQVVKDIARYRCTVVPGVPVLFELVEQFSRFGMPDVSSVRCLTNTGAALLPRHIAAIRRLFPGADIYSMYGVTECKRCTYLPPELLDAKPGSVGQAIPNTQILVVDEQDRPCPPYQVGQLVVRGGTVMQGYWGLPDETARKIREHPVRGGRCLYTGDYGYLDEDGHFFFKGRIDEVIKVRGRKLIPRDVEEVLRSAPGVAEASVVCTALDDGDHDIAAFVAADPAAVDASALRAACRSGLETWQRPTRYEVLATLPRNSNGKVDKPELLRRYPVPTAALAPAGAPC</sequence>
<dbReference type="AlphaFoldDB" id="A0A6N3K6C2"/>
<evidence type="ECO:0000313" key="3">
    <source>
        <dbReference type="EMBL" id="AXH93277.1"/>
    </source>
</evidence>
<accession>A0A6N3K6C2</accession>
<dbReference type="Pfam" id="PF00501">
    <property type="entry name" value="AMP-binding"/>
    <property type="match status" value="1"/>
</dbReference>
<dbReference type="PROSITE" id="PS00455">
    <property type="entry name" value="AMP_BINDING"/>
    <property type="match status" value="1"/>
</dbReference>
<dbReference type="Proteomes" id="UP000253958">
    <property type="component" value="Chromosome"/>
</dbReference>
<dbReference type="Gene3D" id="3.30.300.30">
    <property type="match status" value="1"/>
</dbReference>
<evidence type="ECO:0000313" key="4">
    <source>
        <dbReference type="Proteomes" id="UP000253958"/>
    </source>
</evidence>
<dbReference type="SUPFAM" id="SSF56801">
    <property type="entry name" value="Acetyl-CoA synthetase-like"/>
    <property type="match status" value="1"/>
</dbReference>
<name>A0A6N3K6C2_9ACTN</name>
<organism evidence="3 4">
    <name type="scientific">Micromonospora aurantiaca</name>
    <name type="common">nom. illeg.</name>
    <dbReference type="NCBI Taxonomy" id="47850"/>
    <lineage>
        <taxon>Bacteria</taxon>
        <taxon>Bacillati</taxon>
        <taxon>Actinomycetota</taxon>
        <taxon>Actinomycetes</taxon>
        <taxon>Micromonosporales</taxon>
        <taxon>Micromonosporaceae</taxon>
        <taxon>Micromonospora</taxon>
    </lineage>
</organism>
<dbReference type="InterPro" id="IPR025110">
    <property type="entry name" value="AMP-bd_C"/>
</dbReference>
<dbReference type="GO" id="GO:0016878">
    <property type="term" value="F:acid-thiol ligase activity"/>
    <property type="evidence" value="ECO:0007669"/>
    <property type="project" value="UniProtKB-ARBA"/>
</dbReference>
<evidence type="ECO:0000259" key="2">
    <source>
        <dbReference type="Pfam" id="PF13193"/>
    </source>
</evidence>
<gene>
    <name evidence="3" type="ORF">DVH21_26875</name>
</gene>
<evidence type="ECO:0000259" key="1">
    <source>
        <dbReference type="Pfam" id="PF00501"/>
    </source>
</evidence>
<dbReference type="InterPro" id="IPR050237">
    <property type="entry name" value="ATP-dep_AMP-bd_enzyme"/>
</dbReference>